<dbReference type="AlphaFoldDB" id="A0AAN9L9T1"/>
<evidence type="ECO:0000313" key="2">
    <source>
        <dbReference type="EMBL" id="KAK7330309.1"/>
    </source>
</evidence>
<gene>
    <name evidence="2" type="ORF">VNO77_24499</name>
</gene>
<reference evidence="2 3" key="1">
    <citation type="submission" date="2024-01" db="EMBL/GenBank/DDBJ databases">
        <title>The genomes of 5 underutilized Papilionoideae crops provide insights into root nodulation and disease resistanc.</title>
        <authorList>
            <person name="Jiang F."/>
        </authorList>
    </citation>
    <scope>NUCLEOTIDE SEQUENCE [LARGE SCALE GENOMIC DNA]</scope>
    <source>
        <strain evidence="2">LVBAO_FW01</strain>
        <tissue evidence="2">Leaves</tissue>
    </source>
</reference>
<accession>A0AAN9L9T1</accession>
<protein>
    <submittedName>
        <fullName evidence="2">Uncharacterized protein</fullName>
    </submittedName>
</protein>
<name>A0AAN9L9T1_CANGL</name>
<comment type="caution">
    <text evidence="2">The sequence shown here is derived from an EMBL/GenBank/DDBJ whole genome shotgun (WGS) entry which is preliminary data.</text>
</comment>
<keyword evidence="3" id="KW-1185">Reference proteome</keyword>
<evidence type="ECO:0000256" key="1">
    <source>
        <dbReference type="SAM" id="MobiDB-lite"/>
    </source>
</evidence>
<sequence length="90" mass="10063">MLLKLVIDLTSEAIPRVNADKKVLKVANANFVEHLNLMGNTKIIAKDILRSFVMQKSRSLDSLALKSQKSSLPSEVSRGRHSETDRSQML</sequence>
<evidence type="ECO:0000313" key="3">
    <source>
        <dbReference type="Proteomes" id="UP001367508"/>
    </source>
</evidence>
<feature type="compositionally biased region" description="Basic and acidic residues" evidence="1">
    <location>
        <begin position="77"/>
        <end position="90"/>
    </location>
</feature>
<feature type="region of interest" description="Disordered" evidence="1">
    <location>
        <begin position="61"/>
        <end position="90"/>
    </location>
</feature>
<feature type="compositionally biased region" description="Polar residues" evidence="1">
    <location>
        <begin position="65"/>
        <end position="74"/>
    </location>
</feature>
<dbReference type="Proteomes" id="UP001367508">
    <property type="component" value="Unassembled WGS sequence"/>
</dbReference>
<organism evidence="2 3">
    <name type="scientific">Canavalia gladiata</name>
    <name type="common">Sword bean</name>
    <name type="synonym">Dolichos gladiatus</name>
    <dbReference type="NCBI Taxonomy" id="3824"/>
    <lineage>
        <taxon>Eukaryota</taxon>
        <taxon>Viridiplantae</taxon>
        <taxon>Streptophyta</taxon>
        <taxon>Embryophyta</taxon>
        <taxon>Tracheophyta</taxon>
        <taxon>Spermatophyta</taxon>
        <taxon>Magnoliopsida</taxon>
        <taxon>eudicotyledons</taxon>
        <taxon>Gunneridae</taxon>
        <taxon>Pentapetalae</taxon>
        <taxon>rosids</taxon>
        <taxon>fabids</taxon>
        <taxon>Fabales</taxon>
        <taxon>Fabaceae</taxon>
        <taxon>Papilionoideae</taxon>
        <taxon>50 kb inversion clade</taxon>
        <taxon>NPAAA clade</taxon>
        <taxon>indigoferoid/millettioid clade</taxon>
        <taxon>Phaseoleae</taxon>
        <taxon>Canavalia</taxon>
    </lineage>
</organism>
<proteinExistence type="predicted"/>
<dbReference type="EMBL" id="JAYMYQ010000005">
    <property type="protein sequence ID" value="KAK7330309.1"/>
    <property type="molecule type" value="Genomic_DNA"/>
</dbReference>